<organism evidence="8 9">
    <name type="scientific">Talaromyces islandicus</name>
    <name type="common">Penicillium islandicum</name>
    <dbReference type="NCBI Taxonomy" id="28573"/>
    <lineage>
        <taxon>Eukaryota</taxon>
        <taxon>Fungi</taxon>
        <taxon>Dikarya</taxon>
        <taxon>Ascomycota</taxon>
        <taxon>Pezizomycotina</taxon>
        <taxon>Eurotiomycetes</taxon>
        <taxon>Eurotiomycetidae</taxon>
        <taxon>Eurotiales</taxon>
        <taxon>Trichocomaceae</taxon>
        <taxon>Talaromyces</taxon>
        <taxon>Talaromyces sect. Islandici</taxon>
    </lineage>
</organism>
<protein>
    <submittedName>
        <fullName evidence="8">Transcriptional activator protein acu-15</fullName>
    </submittedName>
</protein>
<sequence>MADEISASEIPRWRISKACEECRRRKIRCDGGEPCQHCKLRSSECEYRGFVRQRKRKHEVVSKDSAEENEDDRPSVKAGNNVINEKKNRALDGTTTSSSSHLPARSASGAAAAENRNSVINYSVAATHVASPSCVIQLYYGPSSNFALMQLMYRQLVEGYGETSTRGDEVEEAGPGLDLFSHRRLFFGDLAGNQDMSIPERGDLTSSIFFVHPSTAAKYLERYLSTIYHLMPWQPKDEYRRKLEKLYDRQNFMSLDSPEATIMLLVLAMGAAMTEEIDLGNFIFQRAKANAAKFDELVNLQAIQIPLMMITVRKAIAAGLHKNTLLQAERTTGDINEKRTTFWSLYFYETWICFGMGRPMGIPAHEIAIPDPKEQPMLLALVELSRIMTKSARSIYGQRYESLLPLWKSARDVRKDLHSFARRVHGVLNFGLDASPRPGEVGVCQTVLMLIYHMVTLLTFRPFLIFRARWRRDGPAKSSETQATPPWLDDACESCLEAARCIIRYLSDSYQVNILVRNMKYHGFFLESACFTLAFDMMHMTPQMAEKHLPWVRLGYRCLASMLPKNQFHEQTSVTMNAIQQMLMAVFPNATAAGGVDFMSMDPPGAAGPASDEYHSSHDFPGTASSSPHQNQQPAKPHQQQQQAFNTYSPTSDLANPSTFFNFLGQNLMMPTPVPGDGSTESNTQDDQLADFPPLDMNWGDVDFSSMDLDAFLSIDPSTNAVNSTTGPWGGNGNNNSNDLGLGLGQGFGGLR</sequence>
<feature type="compositionally biased region" description="Low complexity" evidence="6">
    <location>
        <begin position="95"/>
        <end position="110"/>
    </location>
</feature>
<keyword evidence="3" id="KW-0238">DNA-binding</keyword>
<dbReference type="CDD" id="cd12148">
    <property type="entry name" value="fungal_TF_MHR"/>
    <property type="match status" value="1"/>
</dbReference>
<dbReference type="Proteomes" id="UP000054383">
    <property type="component" value="Unassembled WGS sequence"/>
</dbReference>
<dbReference type="PANTHER" id="PTHR47424">
    <property type="entry name" value="REGULATORY PROTEIN GAL4"/>
    <property type="match status" value="1"/>
</dbReference>
<dbReference type="PROSITE" id="PS50048">
    <property type="entry name" value="ZN2_CY6_FUNGAL_2"/>
    <property type="match status" value="1"/>
</dbReference>
<keyword evidence="1" id="KW-0479">Metal-binding</keyword>
<keyword evidence="5" id="KW-0539">Nucleus</keyword>
<gene>
    <name evidence="8" type="ORF">PISL3812_03194</name>
</gene>
<dbReference type="Gene3D" id="4.10.240.10">
    <property type="entry name" value="Zn(2)-C6 fungal-type DNA-binding domain"/>
    <property type="match status" value="1"/>
</dbReference>
<feature type="compositionally biased region" description="Gly residues" evidence="6">
    <location>
        <begin position="742"/>
        <end position="752"/>
    </location>
</feature>
<dbReference type="GO" id="GO:0008270">
    <property type="term" value="F:zinc ion binding"/>
    <property type="evidence" value="ECO:0007669"/>
    <property type="project" value="InterPro"/>
</dbReference>
<keyword evidence="4" id="KW-0804">Transcription</keyword>
<evidence type="ECO:0000256" key="2">
    <source>
        <dbReference type="ARBA" id="ARBA00023015"/>
    </source>
</evidence>
<dbReference type="GO" id="GO:0000978">
    <property type="term" value="F:RNA polymerase II cis-regulatory region sequence-specific DNA binding"/>
    <property type="evidence" value="ECO:0007669"/>
    <property type="project" value="TreeGrafter"/>
</dbReference>
<feature type="region of interest" description="Disordered" evidence="6">
    <location>
        <begin position="56"/>
        <end position="110"/>
    </location>
</feature>
<dbReference type="Pfam" id="PF04082">
    <property type="entry name" value="Fungal_trans"/>
    <property type="match status" value="1"/>
</dbReference>
<dbReference type="GO" id="GO:0000435">
    <property type="term" value="P:positive regulation of transcription from RNA polymerase II promoter by galactose"/>
    <property type="evidence" value="ECO:0007669"/>
    <property type="project" value="TreeGrafter"/>
</dbReference>
<dbReference type="SUPFAM" id="SSF57701">
    <property type="entry name" value="Zn2/Cys6 DNA-binding domain"/>
    <property type="match status" value="1"/>
</dbReference>
<dbReference type="GO" id="GO:0005634">
    <property type="term" value="C:nucleus"/>
    <property type="evidence" value="ECO:0007669"/>
    <property type="project" value="TreeGrafter"/>
</dbReference>
<dbReference type="GO" id="GO:0000981">
    <property type="term" value="F:DNA-binding transcription factor activity, RNA polymerase II-specific"/>
    <property type="evidence" value="ECO:0007669"/>
    <property type="project" value="InterPro"/>
</dbReference>
<feature type="compositionally biased region" description="Low complexity" evidence="6">
    <location>
        <begin position="628"/>
        <end position="644"/>
    </location>
</feature>
<feature type="region of interest" description="Disordered" evidence="6">
    <location>
        <begin position="666"/>
        <end position="691"/>
    </location>
</feature>
<dbReference type="Pfam" id="PF00172">
    <property type="entry name" value="Zn_clus"/>
    <property type="match status" value="1"/>
</dbReference>
<evidence type="ECO:0000256" key="6">
    <source>
        <dbReference type="SAM" id="MobiDB-lite"/>
    </source>
</evidence>
<dbReference type="PANTHER" id="PTHR47424:SF15">
    <property type="entry name" value="ZN(II)2CYS6 TRANSCRIPTION FACTOR (EUROFUNG)"/>
    <property type="match status" value="1"/>
</dbReference>
<evidence type="ECO:0000256" key="1">
    <source>
        <dbReference type="ARBA" id="ARBA00022723"/>
    </source>
</evidence>
<proteinExistence type="predicted"/>
<evidence type="ECO:0000256" key="4">
    <source>
        <dbReference type="ARBA" id="ARBA00023163"/>
    </source>
</evidence>
<evidence type="ECO:0000256" key="3">
    <source>
        <dbReference type="ARBA" id="ARBA00023125"/>
    </source>
</evidence>
<dbReference type="CDD" id="cd00067">
    <property type="entry name" value="GAL4"/>
    <property type="match status" value="1"/>
</dbReference>
<keyword evidence="2" id="KW-0805">Transcription regulation</keyword>
<dbReference type="InterPro" id="IPR001138">
    <property type="entry name" value="Zn2Cys6_DnaBD"/>
</dbReference>
<dbReference type="EMBL" id="CVMT01000002">
    <property type="protein sequence ID" value="CRG86191.1"/>
    <property type="molecule type" value="Genomic_DNA"/>
</dbReference>
<evidence type="ECO:0000256" key="5">
    <source>
        <dbReference type="ARBA" id="ARBA00023242"/>
    </source>
</evidence>
<accession>A0A0U1LU79</accession>
<dbReference type="InterPro" id="IPR036864">
    <property type="entry name" value="Zn2-C6_fun-type_DNA-bd_sf"/>
</dbReference>
<dbReference type="PROSITE" id="PS00463">
    <property type="entry name" value="ZN2_CY6_FUNGAL_1"/>
    <property type="match status" value="1"/>
</dbReference>
<dbReference type="InterPro" id="IPR051127">
    <property type="entry name" value="Fungal_SecMet_Regulators"/>
</dbReference>
<evidence type="ECO:0000313" key="9">
    <source>
        <dbReference type="Proteomes" id="UP000054383"/>
    </source>
</evidence>
<dbReference type="AlphaFoldDB" id="A0A0U1LU79"/>
<name>A0A0U1LU79_TALIS</name>
<dbReference type="InterPro" id="IPR007219">
    <property type="entry name" value="XnlR_reg_dom"/>
</dbReference>
<reference evidence="8 9" key="1">
    <citation type="submission" date="2015-04" db="EMBL/GenBank/DDBJ databases">
        <authorList>
            <person name="Syromyatnikov M.Y."/>
            <person name="Popov V.N."/>
        </authorList>
    </citation>
    <scope>NUCLEOTIDE SEQUENCE [LARGE SCALE GENOMIC DNA]</scope>
    <source>
        <strain evidence="8">WF-38-12</strain>
    </source>
</reference>
<dbReference type="GO" id="GO:0006351">
    <property type="term" value="P:DNA-templated transcription"/>
    <property type="evidence" value="ECO:0007669"/>
    <property type="project" value="InterPro"/>
</dbReference>
<evidence type="ECO:0000313" key="8">
    <source>
        <dbReference type="EMBL" id="CRG86191.1"/>
    </source>
</evidence>
<feature type="region of interest" description="Disordered" evidence="6">
    <location>
        <begin position="603"/>
        <end position="652"/>
    </location>
</feature>
<dbReference type="OrthoDB" id="2123952at2759"/>
<dbReference type="OMA" id="HESLLHM"/>
<dbReference type="SMART" id="SM00066">
    <property type="entry name" value="GAL4"/>
    <property type="match status" value="1"/>
</dbReference>
<evidence type="ECO:0000259" key="7">
    <source>
        <dbReference type="PROSITE" id="PS50048"/>
    </source>
</evidence>
<keyword evidence="9" id="KW-1185">Reference proteome</keyword>
<feature type="region of interest" description="Disordered" evidence="6">
    <location>
        <begin position="725"/>
        <end position="752"/>
    </location>
</feature>
<feature type="domain" description="Zn(2)-C6 fungal-type" evidence="7">
    <location>
        <begin position="18"/>
        <end position="47"/>
    </location>
</feature>